<reference evidence="1" key="1">
    <citation type="submission" date="2015-11" db="EMBL/GenBank/DDBJ databases">
        <title>De novo transcriptome assembly of four potential Pierce s Disease insect vectors from Arizona vineyards.</title>
        <authorList>
            <person name="Tassone E.E."/>
        </authorList>
    </citation>
    <scope>NUCLEOTIDE SEQUENCE</scope>
</reference>
<gene>
    <name evidence="1" type="ORF">g.8318</name>
</gene>
<accession>A0A1B6HCM5</accession>
<dbReference type="AlphaFoldDB" id="A0A1B6HCM5"/>
<organism evidence="1">
    <name type="scientific">Homalodisca liturata</name>
    <dbReference type="NCBI Taxonomy" id="320908"/>
    <lineage>
        <taxon>Eukaryota</taxon>
        <taxon>Metazoa</taxon>
        <taxon>Ecdysozoa</taxon>
        <taxon>Arthropoda</taxon>
        <taxon>Hexapoda</taxon>
        <taxon>Insecta</taxon>
        <taxon>Pterygota</taxon>
        <taxon>Neoptera</taxon>
        <taxon>Paraneoptera</taxon>
        <taxon>Hemiptera</taxon>
        <taxon>Auchenorrhyncha</taxon>
        <taxon>Membracoidea</taxon>
        <taxon>Cicadellidae</taxon>
        <taxon>Cicadellinae</taxon>
        <taxon>Proconiini</taxon>
        <taxon>Homalodisca</taxon>
    </lineage>
</organism>
<name>A0A1B6HCM5_9HEMI</name>
<protein>
    <submittedName>
        <fullName evidence="1">Uncharacterized protein</fullName>
    </submittedName>
</protein>
<evidence type="ECO:0000313" key="1">
    <source>
        <dbReference type="EMBL" id="JAS72440.1"/>
    </source>
</evidence>
<dbReference type="EMBL" id="GECU01035266">
    <property type="protein sequence ID" value="JAS72440.1"/>
    <property type="molecule type" value="Transcribed_RNA"/>
</dbReference>
<sequence length="112" mass="12860">MLCASSAEEAYNSVNIVTQALNSTFPLKTLKFKNKQKPKHFADQEAFILKNSYVTAQTKYEQTGNLRDKENTVQFKKSNEQSLKALRKNVFQFHLKDLKQVTSSMASNKFCM</sequence>
<proteinExistence type="predicted"/>